<protein>
    <submittedName>
        <fullName evidence="1">Uncharacterized protein</fullName>
    </submittedName>
</protein>
<reference evidence="1 2" key="1">
    <citation type="submission" date="2018-03" db="EMBL/GenBank/DDBJ databases">
        <title>Aeromonas veronii whole genome sequencing and analysis.</title>
        <authorList>
            <person name="Xie H."/>
            <person name="Liu T."/>
            <person name="Wang K."/>
        </authorList>
    </citation>
    <scope>NUCLEOTIDE SEQUENCE [LARGE SCALE GENOMIC DNA]</scope>
    <source>
        <strain evidence="1 2">XH.VA.1</strain>
    </source>
</reference>
<gene>
    <name evidence="1" type="ORF">DAA48_08700</name>
</gene>
<name>A0A2T4N3N3_AERVE</name>
<comment type="caution">
    <text evidence="1">The sequence shown here is derived from an EMBL/GenBank/DDBJ whole genome shotgun (WGS) entry which is preliminary data.</text>
</comment>
<accession>A0A2T4N3N3</accession>
<evidence type="ECO:0000313" key="2">
    <source>
        <dbReference type="Proteomes" id="UP000241986"/>
    </source>
</evidence>
<sequence length="199" mass="22061">MVASGHQDEDRQDAYWPNFHFTLPIMQISSIARVKITLLSADNRCQPAACSPFHDTYNAETESAEQIIGQGPGLHFTLPIKPTSDGSDEQIIPLSADNACQRPGFHFTIPIIPMPDGPDERFTSLSADNASQQPEFHFTIPIIPMPDGPDERFTSLSADNASQQPEFHFTIPIMRSPADSDELITLLSASSQDFISRYR</sequence>
<evidence type="ECO:0000313" key="1">
    <source>
        <dbReference type="EMBL" id="PTH81455.1"/>
    </source>
</evidence>
<dbReference type="AlphaFoldDB" id="A0A2T4N3N3"/>
<proteinExistence type="predicted"/>
<dbReference type="Proteomes" id="UP000241986">
    <property type="component" value="Unassembled WGS sequence"/>
</dbReference>
<dbReference type="EMBL" id="PZKL01000020">
    <property type="protein sequence ID" value="PTH81455.1"/>
    <property type="molecule type" value="Genomic_DNA"/>
</dbReference>
<organism evidence="1 2">
    <name type="scientific">Aeromonas veronii</name>
    <dbReference type="NCBI Taxonomy" id="654"/>
    <lineage>
        <taxon>Bacteria</taxon>
        <taxon>Pseudomonadati</taxon>
        <taxon>Pseudomonadota</taxon>
        <taxon>Gammaproteobacteria</taxon>
        <taxon>Aeromonadales</taxon>
        <taxon>Aeromonadaceae</taxon>
        <taxon>Aeromonas</taxon>
    </lineage>
</organism>